<dbReference type="OrthoDB" id="1055148at2759"/>
<dbReference type="InterPro" id="IPR001128">
    <property type="entry name" value="Cyt_P450"/>
</dbReference>
<evidence type="ECO:0000256" key="8">
    <source>
        <dbReference type="ARBA" id="ARBA00022824"/>
    </source>
</evidence>
<dbReference type="PANTHER" id="PTHR24300">
    <property type="entry name" value="CYTOCHROME P450 508A4-RELATED"/>
    <property type="match status" value="1"/>
</dbReference>
<evidence type="ECO:0000256" key="6">
    <source>
        <dbReference type="ARBA" id="ARBA00022617"/>
    </source>
</evidence>
<dbReference type="GO" id="GO:0005789">
    <property type="term" value="C:endoplasmic reticulum membrane"/>
    <property type="evidence" value="ECO:0007669"/>
    <property type="project" value="UniProtKB-SubCell"/>
</dbReference>
<dbReference type="GO" id="GO:0008395">
    <property type="term" value="F:steroid hydroxylase activity"/>
    <property type="evidence" value="ECO:0007669"/>
    <property type="project" value="TreeGrafter"/>
</dbReference>
<accession>A0A8J2LMN6</accession>
<keyword evidence="8" id="KW-0256">Endoplasmic reticulum</keyword>
<dbReference type="FunFam" id="1.10.630.10:FF:000238">
    <property type="entry name" value="Cytochrome P450 2A6"/>
    <property type="match status" value="1"/>
</dbReference>
<keyword evidence="7" id="KW-0479">Metal-binding</keyword>
<keyword evidence="10" id="KW-0560">Oxidoreductase</keyword>
<dbReference type="AlphaFoldDB" id="A0A8J2LMN6"/>
<dbReference type="GO" id="GO:0006082">
    <property type="term" value="P:organic acid metabolic process"/>
    <property type="evidence" value="ECO:0007669"/>
    <property type="project" value="TreeGrafter"/>
</dbReference>
<reference evidence="14" key="1">
    <citation type="submission" date="2021-06" db="EMBL/GenBank/DDBJ databases">
        <authorList>
            <person name="Hodson N. C."/>
            <person name="Mongue J. A."/>
            <person name="Jaron S. K."/>
        </authorList>
    </citation>
    <scope>NUCLEOTIDE SEQUENCE</scope>
</reference>
<keyword evidence="13" id="KW-0472">Membrane</keyword>
<keyword evidence="12" id="KW-0503">Monooxygenase</keyword>
<evidence type="ECO:0000256" key="12">
    <source>
        <dbReference type="ARBA" id="ARBA00023033"/>
    </source>
</evidence>
<evidence type="ECO:0000313" key="14">
    <source>
        <dbReference type="EMBL" id="CAG7832972.1"/>
    </source>
</evidence>
<keyword evidence="15" id="KW-1185">Reference proteome</keyword>
<evidence type="ECO:0008006" key="16">
    <source>
        <dbReference type="Google" id="ProtNLM"/>
    </source>
</evidence>
<dbReference type="InterPro" id="IPR050182">
    <property type="entry name" value="Cytochrome_P450_fam2"/>
</dbReference>
<keyword evidence="11" id="KW-0408">Iron</keyword>
<dbReference type="GO" id="GO:0016712">
    <property type="term" value="F:oxidoreductase activity, acting on paired donors, with incorporation or reduction of molecular oxygen, reduced flavin or flavoprotein as one donor, and incorporation of one atom of oxygen"/>
    <property type="evidence" value="ECO:0007669"/>
    <property type="project" value="TreeGrafter"/>
</dbReference>
<evidence type="ECO:0000256" key="5">
    <source>
        <dbReference type="ARBA" id="ARBA00010617"/>
    </source>
</evidence>
<evidence type="ECO:0000256" key="1">
    <source>
        <dbReference type="ARBA" id="ARBA00001971"/>
    </source>
</evidence>
<comment type="caution">
    <text evidence="14">The sequence shown here is derived from an EMBL/GenBank/DDBJ whole genome shotgun (WGS) entry which is preliminary data.</text>
</comment>
<dbReference type="EMBL" id="CAJVCH010567880">
    <property type="protein sequence ID" value="CAG7832972.1"/>
    <property type="molecule type" value="Genomic_DNA"/>
</dbReference>
<comment type="subcellular location">
    <subcellularLocation>
        <location evidence="4">Endoplasmic reticulum membrane</location>
        <topology evidence="4">Peripheral membrane protein</topology>
    </subcellularLocation>
    <subcellularLocation>
        <location evidence="3">Microsome membrane</location>
        <topology evidence="3">Peripheral membrane protein</topology>
    </subcellularLocation>
</comment>
<protein>
    <recommendedName>
        <fullName evidence="16">Cytochrome P450</fullName>
    </recommendedName>
</protein>
<evidence type="ECO:0000256" key="4">
    <source>
        <dbReference type="ARBA" id="ARBA00004406"/>
    </source>
</evidence>
<dbReference type="Proteomes" id="UP000708208">
    <property type="component" value="Unassembled WGS sequence"/>
</dbReference>
<evidence type="ECO:0000256" key="7">
    <source>
        <dbReference type="ARBA" id="ARBA00022723"/>
    </source>
</evidence>
<comment type="similarity">
    <text evidence="5">Belongs to the cytochrome P450 family.</text>
</comment>
<comment type="function">
    <text evidence="2">May be involved in the metabolism of insect hormones and in the breakdown of synthetic insecticides.</text>
</comment>
<evidence type="ECO:0000313" key="15">
    <source>
        <dbReference type="Proteomes" id="UP000708208"/>
    </source>
</evidence>
<keyword evidence="6" id="KW-0349">Heme</keyword>
<evidence type="ECO:0000256" key="11">
    <source>
        <dbReference type="ARBA" id="ARBA00023004"/>
    </source>
</evidence>
<dbReference type="GO" id="GO:0020037">
    <property type="term" value="F:heme binding"/>
    <property type="evidence" value="ECO:0007669"/>
    <property type="project" value="InterPro"/>
</dbReference>
<proteinExistence type="inferred from homology"/>
<evidence type="ECO:0000256" key="2">
    <source>
        <dbReference type="ARBA" id="ARBA00003690"/>
    </source>
</evidence>
<gene>
    <name evidence="14" type="ORF">AFUS01_LOCUS42625</name>
</gene>
<dbReference type="PANTHER" id="PTHR24300:SF403">
    <property type="entry name" value="CYTOCHROME P450 306A1"/>
    <property type="match status" value="1"/>
</dbReference>
<evidence type="ECO:0000256" key="9">
    <source>
        <dbReference type="ARBA" id="ARBA00022848"/>
    </source>
</evidence>
<sequence length="510" mass="58456">MYVEVVLLVLLGIVYTTTAFIRHRNRFQNFPKGPSGIPIFGYLPFLGKVPCQTLAELSKTYGKIFSLKLGQYTVVFIHDFELAKDAYRSEFLTGREQLALFEKRGVYGLGLLEGRQWQELNRFVMKCLRDLGFGKKSLQSSIMEEVVQTRSLLEKNTNKPLYLKPLIELAVVNALWGIITSEKYDIEDPTKRHALEIMSDGIADQNIVGIAAFLPWLAKLFPTYTGYTKGLRYFEAPEQLVKEVVQKHVDSYVPGTEKDFIDVMLTKIYSTTEPSSMFYKNVGMKNLHYTLIDLFFAGSDSMSSTLGWSFLYLSMWPEVQKKVQREIDAVIGPLRLPSSEDKSRLPYTEATMWEVLRKSSMVPLGLLHTATDNFKFEGYFFPRKTIFLTNLHFIHQDPLYWKDPENFRPERFINANGQFQRDEHMIPFFIGKRVCPGESLALQEYFLFFSGILQKFEFSLNPDEPVPDIGPRAGQKQSAAFGALWTSLQRICSSSAPGINRTAGWLKELL</sequence>
<name>A0A8J2LMN6_9HEXA</name>
<dbReference type="GO" id="GO:0005506">
    <property type="term" value="F:iron ion binding"/>
    <property type="evidence" value="ECO:0007669"/>
    <property type="project" value="InterPro"/>
</dbReference>
<evidence type="ECO:0000256" key="13">
    <source>
        <dbReference type="ARBA" id="ARBA00023136"/>
    </source>
</evidence>
<evidence type="ECO:0000256" key="3">
    <source>
        <dbReference type="ARBA" id="ARBA00004174"/>
    </source>
</evidence>
<comment type="cofactor">
    <cofactor evidence="1">
        <name>heme</name>
        <dbReference type="ChEBI" id="CHEBI:30413"/>
    </cofactor>
</comment>
<dbReference type="GO" id="GO:0006805">
    <property type="term" value="P:xenobiotic metabolic process"/>
    <property type="evidence" value="ECO:0007669"/>
    <property type="project" value="TreeGrafter"/>
</dbReference>
<keyword evidence="9" id="KW-0492">Microsome</keyword>
<organism evidence="14 15">
    <name type="scientific">Allacma fusca</name>
    <dbReference type="NCBI Taxonomy" id="39272"/>
    <lineage>
        <taxon>Eukaryota</taxon>
        <taxon>Metazoa</taxon>
        <taxon>Ecdysozoa</taxon>
        <taxon>Arthropoda</taxon>
        <taxon>Hexapoda</taxon>
        <taxon>Collembola</taxon>
        <taxon>Symphypleona</taxon>
        <taxon>Sminthuridae</taxon>
        <taxon>Allacma</taxon>
    </lineage>
</organism>
<dbReference type="Pfam" id="PF00067">
    <property type="entry name" value="p450"/>
    <property type="match status" value="1"/>
</dbReference>
<evidence type="ECO:0000256" key="10">
    <source>
        <dbReference type="ARBA" id="ARBA00023002"/>
    </source>
</evidence>